<accession>A0AAQ3WIB6</accession>
<dbReference type="EMBL" id="CP144747">
    <property type="protein sequence ID" value="WVZ62455.1"/>
    <property type="molecule type" value="Genomic_DNA"/>
</dbReference>
<keyword evidence="2" id="KW-1185">Reference proteome</keyword>
<proteinExistence type="predicted"/>
<dbReference type="AlphaFoldDB" id="A0AAQ3WIB6"/>
<gene>
    <name evidence="1" type="ORF">U9M48_012204</name>
</gene>
<evidence type="ECO:0000313" key="2">
    <source>
        <dbReference type="Proteomes" id="UP001341281"/>
    </source>
</evidence>
<organism evidence="1 2">
    <name type="scientific">Paspalum notatum var. saurae</name>
    <dbReference type="NCBI Taxonomy" id="547442"/>
    <lineage>
        <taxon>Eukaryota</taxon>
        <taxon>Viridiplantae</taxon>
        <taxon>Streptophyta</taxon>
        <taxon>Embryophyta</taxon>
        <taxon>Tracheophyta</taxon>
        <taxon>Spermatophyta</taxon>
        <taxon>Magnoliopsida</taxon>
        <taxon>Liliopsida</taxon>
        <taxon>Poales</taxon>
        <taxon>Poaceae</taxon>
        <taxon>PACMAD clade</taxon>
        <taxon>Panicoideae</taxon>
        <taxon>Andropogonodae</taxon>
        <taxon>Paspaleae</taxon>
        <taxon>Paspalinae</taxon>
        <taxon>Paspalum</taxon>
    </lineage>
</organism>
<protein>
    <submittedName>
        <fullName evidence="1">Uncharacterized protein</fullName>
    </submittedName>
</protein>
<dbReference type="Proteomes" id="UP001341281">
    <property type="component" value="Chromosome 03"/>
</dbReference>
<reference evidence="1 2" key="1">
    <citation type="submission" date="2024-02" db="EMBL/GenBank/DDBJ databases">
        <title>High-quality chromosome-scale genome assembly of Pensacola bahiagrass (Paspalum notatum Flugge var. saurae).</title>
        <authorList>
            <person name="Vega J.M."/>
            <person name="Podio M."/>
            <person name="Orjuela J."/>
            <person name="Siena L.A."/>
            <person name="Pessino S.C."/>
            <person name="Combes M.C."/>
            <person name="Mariac C."/>
            <person name="Albertini E."/>
            <person name="Pupilli F."/>
            <person name="Ortiz J.P.A."/>
            <person name="Leblanc O."/>
        </authorList>
    </citation>
    <scope>NUCLEOTIDE SEQUENCE [LARGE SCALE GENOMIC DNA]</scope>
    <source>
        <strain evidence="1">R1</strain>
        <tissue evidence="1">Leaf</tissue>
    </source>
</reference>
<evidence type="ECO:0000313" key="1">
    <source>
        <dbReference type="EMBL" id="WVZ62455.1"/>
    </source>
</evidence>
<sequence length="487" mass="53011">MVPGGRSSGEFFARSTVSMTGSVLPLPGSIDSDSSWGWGWGGGNACRFAARAGSPWPSWSWLSLLCRLPCPCSAGKSSVVVFATGLDAAVFRSTYQLPTCHMRAEINAGQPCRASWPGVQVLREPGLGNSFQRDLAHDGERVLVLHAQRLLGDAIREPPRIGVQQPKRDAGAHPAARSEGQQLHVAPLHVHAAPHEPLRPELAGVERRDVVAARGDVLAGQPRRQHRRRRVQAHRLLDDGLQVGEVRDVALRDMAVADDTVQLLGGLGEGVGTPQELRHGPFHRRRRGVRQADEEVLWIAISWLHTYHHQCPDAVAINGDLEVGVIGEREQQVHPVHGNKLLALSPPPLFVVVQDMVWEPIEHLPQPLQPADVPLRVQPVEPRDHVADVVGAAEKNSSIIHFSSSAVVGERLSPPPPTYFLPSSMRQLTSMFSMNRWSLSSSTRPAAGPACRRRSMAHTSACRACSCCLSRAALRTAVLHSLRACSQ</sequence>
<name>A0AAQ3WIB6_PASNO</name>